<keyword evidence="3" id="KW-1185">Reference proteome</keyword>
<feature type="region of interest" description="Disordered" evidence="1">
    <location>
        <begin position="1"/>
        <end position="29"/>
    </location>
</feature>
<dbReference type="AlphaFoldDB" id="A0A919U7I9"/>
<evidence type="ECO:0000313" key="2">
    <source>
        <dbReference type="EMBL" id="GIG38049.1"/>
    </source>
</evidence>
<evidence type="ECO:0000313" key="3">
    <source>
        <dbReference type="Proteomes" id="UP000642125"/>
    </source>
</evidence>
<organism evidence="2 3">
    <name type="scientific">Cellulomonas pakistanensis</name>
    <dbReference type="NCBI Taxonomy" id="992287"/>
    <lineage>
        <taxon>Bacteria</taxon>
        <taxon>Bacillati</taxon>
        <taxon>Actinomycetota</taxon>
        <taxon>Actinomycetes</taxon>
        <taxon>Micrococcales</taxon>
        <taxon>Cellulomonadaceae</taxon>
        <taxon>Cellulomonas</taxon>
    </lineage>
</organism>
<feature type="compositionally biased region" description="Basic and acidic residues" evidence="1">
    <location>
        <begin position="1"/>
        <end position="14"/>
    </location>
</feature>
<comment type="caution">
    <text evidence="2">The sequence shown here is derived from an EMBL/GenBank/DDBJ whole genome shotgun (WGS) entry which is preliminary data.</text>
</comment>
<protein>
    <submittedName>
        <fullName evidence="2">Uncharacterized protein</fullName>
    </submittedName>
</protein>
<dbReference type="Proteomes" id="UP000642125">
    <property type="component" value="Unassembled WGS sequence"/>
</dbReference>
<gene>
    <name evidence="2" type="ORF">Cpa01nite_34300</name>
</gene>
<dbReference type="EMBL" id="BONO01000035">
    <property type="protein sequence ID" value="GIG38049.1"/>
    <property type="molecule type" value="Genomic_DNA"/>
</dbReference>
<accession>A0A919U7I9</accession>
<proteinExistence type="predicted"/>
<evidence type="ECO:0000256" key="1">
    <source>
        <dbReference type="SAM" id="MobiDB-lite"/>
    </source>
</evidence>
<name>A0A919U7I9_9CELL</name>
<sequence>MFSELPEREARTARLDPQAGPEGGTPRYVTRRLAAPGSSCRTGTFRQQCRVNHAQSTPESLVGFRRSKAVETFTENDSQKPW</sequence>
<reference evidence="2" key="1">
    <citation type="submission" date="2021-01" db="EMBL/GenBank/DDBJ databases">
        <title>Whole genome shotgun sequence of Cellulomonas pakistanensis NBRC 110800.</title>
        <authorList>
            <person name="Komaki H."/>
            <person name="Tamura T."/>
        </authorList>
    </citation>
    <scope>NUCLEOTIDE SEQUENCE</scope>
    <source>
        <strain evidence="2">NBRC 110800</strain>
    </source>
</reference>